<dbReference type="InterPro" id="IPR050712">
    <property type="entry name" value="NAD(P)H-dep_reductase"/>
</dbReference>
<proteinExistence type="predicted"/>
<dbReference type="InterPro" id="IPR029039">
    <property type="entry name" value="Flavoprotein-like_sf"/>
</dbReference>
<sequence>MKSVAIIITSTRAARIGPAVAGIVKNIIGKHNDSSKIGLNLVDLANLKLPVYDEGCQPAMVPFKAQFQFEHSKAWSAEIAKHDGCMFVIPEYNYSLPGGTKNAIDYLMNEWKGKPVAVVSYGIHGGKHASETAYEVLSRMGLRVTPTKPQLTYHDGAGPDMFLAMDGKLDDDTRKKMKAAEQLISEAFGELKDALANPELYVRPHAW</sequence>
<protein>
    <recommendedName>
        <fullName evidence="1">NADPH-dependent FMN reductase-like domain-containing protein</fullName>
    </recommendedName>
</protein>
<dbReference type="PANTHER" id="PTHR30543">
    <property type="entry name" value="CHROMATE REDUCTASE"/>
    <property type="match status" value="1"/>
</dbReference>
<dbReference type="Proteomes" id="UP000573603">
    <property type="component" value="Unassembled WGS sequence"/>
</dbReference>
<dbReference type="GO" id="GO:0010181">
    <property type="term" value="F:FMN binding"/>
    <property type="evidence" value="ECO:0007669"/>
    <property type="project" value="TreeGrafter"/>
</dbReference>
<dbReference type="PANTHER" id="PTHR30543:SF21">
    <property type="entry name" value="NAD(P)H-DEPENDENT FMN REDUCTASE LOT6"/>
    <property type="match status" value="1"/>
</dbReference>
<name>A0A8H5DQJ6_9HYPO</name>
<dbReference type="GO" id="GO:0016491">
    <property type="term" value="F:oxidoreductase activity"/>
    <property type="evidence" value="ECO:0007669"/>
    <property type="project" value="InterPro"/>
</dbReference>
<accession>A0A8H5DQJ6</accession>
<comment type="caution">
    <text evidence="2">The sequence shown here is derived from an EMBL/GenBank/DDBJ whole genome shotgun (WGS) entry which is preliminary data.</text>
</comment>
<gene>
    <name evidence="2" type="ORF">FANTH_13125</name>
</gene>
<dbReference type="AlphaFoldDB" id="A0A8H5DQJ6"/>
<feature type="domain" description="NADPH-dependent FMN reductase-like" evidence="1">
    <location>
        <begin position="4"/>
        <end position="147"/>
    </location>
</feature>
<dbReference type="Pfam" id="PF03358">
    <property type="entry name" value="FMN_red"/>
    <property type="match status" value="1"/>
</dbReference>
<dbReference type="EMBL" id="JABEVY010000457">
    <property type="protein sequence ID" value="KAF5232128.1"/>
    <property type="molecule type" value="Genomic_DNA"/>
</dbReference>
<dbReference type="Gene3D" id="3.40.50.360">
    <property type="match status" value="1"/>
</dbReference>
<evidence type="ECO:0000313" key="2">
    <source>
        <dbReference type="EMBL" id="KAF5232128.1"/>
    </source>
</evidence>
<organism evidence="2 3">
    <name type="scientific">Fusarium anthophilum</name>
    <dbReference type="NCBI Taxonomy" id="48485"/>
    <lineage>
        <taxon>Eukaryota</taxon>
        <taxon>Fungi</taxon>
        <taxon>Dikarya</taxon>
        <taxon>Ascomycota</taxon>
        <taxon>Pezizomycotina</taxon>
        <taxon>Sordariomycetes</taxon>
        <taxon>Hypocreomycetidae</taxon>
        <taxon>Hypocreales</taxon>
        <taxon>Nectriaceae</taxon>
        <taxon>Fusarium</taxon>
        <taxon>Fusarium fujikuroi species complex</taxon>
    </lineage>
</organism>
<reference evidence="2 3" key="1">
    <citation type="journal article" date="2020" name="BMC Genomics">
        <title>Correction to: Identification and distribution of gene clusters required for synthesis of sphingolipid metabolism inhibitors in diverse species of the filamentous fungus Fusarium.</title>
        <authorList>
            <person name="Kim H.S."/>
            <person name="Lohmar J.M."/>
            <person name="Busman M."/>
            <person name="Brown D.W."/>
            <person name="Naumann T.A."/>
            <person name="Divon H.H."/>
            <person name="Lysoe E."/>
            <person name="Uhlig S."/>
            <person name="Proctor R.H."/>
        </authorList>
    </citation>
    <scope>NUCLEOTIDE SEQUENCE [LARGE SCALE GENOMIC DNA]</scope>
    <source>
        <strain evidence="2 3">NRRL 25214</strain>
    </source>
</reference>
<evidence type="ECO:0000259" key="1">
    <source>
        <dbReference type="Pfam" id="PF03358"/>
    </source>
</evidence>
<dbReference type="GO" id="GO:0005829">
    <property type="term" value="C:cytosol"/>
    <property type="evidence" value="ECO:0007669"/>
    <property type="project" value="TreeGrafter"/>
</dbReference>
<keyword evidence="3" id="KW-1185">Reference proteome</keyword>
<dbReference type="SUPFAM" id="SSF52218">
    <property type="entry name" value="Flavoproteins"/>
    <property type="match status" value="1"/>
</dbReference>
<evidence type="ECO:0000313" key="3">
    <source>
        <dbReference type="Proteomes" id="UP000573603"/>
    </source>
</evidence>
<dbReference type="InterPro" id="IPR005025">
    <property type="entry name" value="FMN_Rdtase-like_dom"/>
</dbReference>